<dbReference type="PANTHER" id="PTHR43085:SF15">
    <property type="entry name" value="2-DEHYDRO-3-DEOXYGLUCONOKINASE"/>
    <property type="match status" value="1"/>
</dbReference>
<keyword evidence="2" id="KW-0808">Transferase</keyword>
<evidence type="ECO:0000256" key="3">
    <source>
        <dbReference type="ARBA" id="ARBA00022777"/>
    </source>
</evidence>
<reference evidence="5" key="1">
    <citation type="submission" date="2022-06" db="EMBL/GenBank/DDBJ databases">
        <title>Limimaricola sediminis sp. nov., isolated from an intertidal sediment.</title>
        <authorList>
            <person name="Shao X."/>
        </authorList>
    </citation>
    <scope>NUCLEOTIDE SEQUENCE</scope>
    <source>
        <strain evidence="5">ASW11-118</strain>
    </source>
</reference>
<accession>A0A9X2FT99</accession>
<evidence type="ECO:0000259" key="4">
    <source>
        <dbReference type="Pfam" id="PF00294"/>
    </source>
</evidence>
<organism evidence="5 6">
    <name type="scientific">Limimaricola litoreus</name>
    <dbReference type="NCBI Taxonomy" id="2955316"/>
    <lineage>
        <taxon>Bacteria</taxon>
        <taxon>Pseudomonadati</taxon>
        <taxon>Pseudomonadota</taxon>
        <taxon>Alphaproteobacteria</taxon>
        <taxon>Rhodobacterales</taxon>
        <taxon>Paracoccaceae</taxon>
        <taxon>Limimaricola</taxon>
    </lineage>
</organism>
<dbReference type="CDD" id="cd01166">
    <property type="entry name" value="KdgK"/>
    <property type="match status" value="1"/>
</dbReference>
<dbReference type="RefSeq" id="WP_253334021.1">
    <property type="nucleotide sequence ID" value="NZ_JAMYXC010000246.1"/>
</dbReference>
<protein>
    <submittedName>
        <fullName evidence="5">Sugar kinase</fullName>
    </submittedName>
</protein>
<name>A0A9X2FT99_9RHOB</name>
<dbReference type="Gene3D" id="3.40.1190.20">
    <property type="match status" value="1"/>
</dbReference>
<dbReference type="SUPFAM" id="SSF53613">
    <property type="entry name" value="Ribokinase-like"/>
    <property type="match status" value="1"/>
</dbReference>
<comment type="caution">
    <text evidence="5">The sequence shown here is derived from an EMBL/GenBank/DDBJ whole genome shotgun (WGS) entry which is preliminary data.</text>
</comment>
<dbReference type="Proteomes" id="UP001139477">
    <property type="component" value="Unassembled WGS sequence"/>
</dbReference>
<evidence type="ECO:0000256" key="2">
    <source>
        <dbReference type="ARBA" id="ARBA00022679"/>
    </source>
</evidence>
<dbReference type="AlphaFoldDB" id="A0A9X2FT99"/>
<evidence type="ECO:0000256" key="1">
    <source>
        <dbReference type="ARBA" id="ARBA00010688"/>
    </source>
</evidence>
<sequence>MQLLAIGECMIEMSGGQENSWRMGFAGDTLNTLWYARAGLDPAKGPVGYFTALGTDGFSDRIVSFLEAGGIATGAIRRLSDRRPGLYMIEQKDGDRAFTYWRETSAARCLADDEATLLAAMAGARMIYLSGITLGILSREARDRLMRSLRAARAEGATIAFDPNIRPMLWPDPQEMRAAIMVTAGLSDIVLPSFDDEARWFGDADPAACARRYRDAGAGEVAVKDGGAPVTLSHHDIPQTFPVEASAAPTDATGAGDSFNGAYLAARLQGASAEDATKAGIAMAARVISAHGAIIELPEASRWLGRSA</sequence>
<dbReference type="Pfam" id="PF00294">
    <property type="entry name" value="PfkB"/>
    <property type="match status" value="1"/>
</dbReference>
<dbReference type="GO" id="GO:0008673">
    <property type="term" value="F:2-dehydro-3-deoxygluconokinase activity"/>
    <property type="evidence" value="ECO:0007669"/>
    <property type="project" value="TreeGrafter"/>
</dbReference>
<dbReference type="EMBL" id="JAMYXC010000246">
    <property type="protein sequence ID" value="MCP1169945.1"/>
    <property type="molecule type" value="Genomic_DNA"/>
</dbReference>
<dbReference type="GO" id="GO:0006974">
    <property type="term" value="P:DNA damage response"/>
    <property type="evidence" value="ECO:0007669"/>
    <property type="project" value="TreeGrafter"/>
</dbReference>
<keyword evidence="6" id="KW-1185">Reference proteome</keyword>
<dbReference type="PANTHER" id="PTHR43085">
    <property type="entry name" value="HEXOKINASE FAMILY MEMBER"/>
    <property type="match status" value="1"/>
</dbReference>
<dbReference type="GO" id="GO:0005829">
    <property type="term" value="C:cytosol"/>
    <property type="evidence" value="ECO:0007669"/>
    <property type="project" value="TreeGrafter"/>
</dbReference>
<dbReference type="GO" id="GO:0019698">
    <property type="term" value="P:D-galacturonate catabolic process"/>
    <property type="evidence" value="ECO:0007669"/>
    <property type="project" value="TreeGrafter"/>
</dbReference>
<comment type="similarity">
    <text evidence="1">Belongs to the carbohydrate kinase PfkB family.</text>
</comment>
<feature type="domain" description="Carbohydrate kinase PfkB" evidence="4">
    <location>
        <begin position="3"/>
        <end position="299"/>
    </location>
</feature>
<dbReference type="InterPro" id="IPR011611">
    <property type="entry name" value="PfkB_dom"/>
</dbReference>
<evidence type="ECO:0000313" key="6">
    <source>
        <dbReference type="Proteomes" id="UP001139477"/>
    </source>
</evidence>
<gene>
    <name evidence="5" type="ORF">NHG85_15670</name>
</gene>
<keyword evidence="3 5" id="KW-0418">Kinase</keyword>
<evidence type="ECO:0000313" key="5">
    <source>
        <dbReference type="EMBL" id="MCP1169945.1"/>
    </source>
</evidence>
<dbReference type="InterPro" id="IPR029056">
    <property type="entry name" value="Ribokinase-like"/>
</dbReference>
<dbReference type="GO" id="GO:0042840">
    <property type="term" value="P:D-glucuronate catabolic process"/>
    <property type="evidence" value="ECO:0007669"/>
    <property type="project" value="TreeGrafter"/>
</dbReference>
<proteinExistence type="inferred from homology"/>
<dbReference type="InterPro" id="IPR050306">
    <property type="entry name" value="PfkB_Carbo_kinase"/>
</dbReference>